<dbReference type="InterPro" id="IPR003148">
    <property type="entry name" value="RCK_N"/>
</dbReference>
<dbReference type="GO" id="GO:0008324">
    <property type="term" value="F:monoatomic cation transmembrane transporter activity"/>
    <property type="evidence" value="ECO:0007669"/>
    <property type="project" value="InterPro"/>
</dbReference>
<dbReference type="Pfam" id="PF02080">
    <property type="entry name" value="TrkA_C"/>
    <property type="match status" value="1"/>
</dbReference>
<dbReference type="EMBL" id="JACRDE010000280">
    <property type="protein sequence ID" value="MBI5249894.1"/>
    <property type="molecule type" value="Genomic_DNA"/>
</dbReference>
<feature type="domain" description="RCK C-terminal" evidence="2">
    <location>
        <begin position="137"/>
        <end position="223"/>
    </location>
</feature>
<dbReference type="Proteomes" id="UP000807825">
    <property type="component" value="Unassembled WGS sequence"/>
</dbReference>
<reference evidence="3" key="1">
    <citation type="submission" date="2020-07" db="EMBL/GenBank/DDBJ databases">
        <title>Huge and variable diversity of episymbiotic CPR bacteria and DPANN archaea in groundwater ecosystems.</title>
        <authorList>
            <person name="He C.Y."/>
            <person name="Keren R."/>
            <person name="Whittaker M."/>
            <person name="Farag I.F."/>
            <person name="Doudna J."/>
            <person name="Cate J.H.D."/>
            <person name="Banfield J.F."/>
        </authorList>
    </citation>
    <scope>NUCLEOTIDE SEQUENCE</scope>
    <source>
        <strain evidence="3">NC_groundwater_1664_Pr3_B-0.1um_52_9</strain>
    </source>
</reference>
<dbReference type="AlphaFoldDB" id="A0A9D6V338"/>
<dbReference type="InterPro" id="IPR006037">
    <property type="entry name" value="RCK_C"/>
</dbReference>
<protein>
    <submittedName>
        <fullName evidence="3">TrkA family potassium uptake protein</fullName>
    </submittedName>
</protein>
<dbReference type="SUPFAM" id="SSF51735">
    <property type="entry name" value="NAD(P)-binding Rossmann-fold domains"/>
    <property type="match status" value="1"/>
</dbReference>
<comment type="caution">
    <text evidence="3">The sequence shown here is derived from an EMBL/GenBank/DDBJ whole genome shotgun (WGS) entry which is preliminary data.</text>
</comment>
<organism evidence="3 4">
    <name type="scientific">Desulfomonile tiedjei</name>
    <dbReference type="NCBI Taxonomy" id="2358"/>
    <lineage>
        <taxon>Bacteria</taxon>
        <taxon>Pseudomonadati</taxon>
        <taxon>Thermodesulfobacteriota</taxon>
        <taxon>Desulfomonilia</taxon>
        <taxon>Desulfomonilales</taxon>
        <taxon>Desulfomonilaceae</taxon>
        <taxon>Desulfomonile</taxon>
    </lineage>
</organism>
<dbReference type="Gene3D" id="3.30.70.1450">
    <property type="entry name" value="Regulator of K+ conductance, C-terminal domain"/>
    <property type="match status" value="1"/>
</dbReference>
<dbReference type="InterPro" id="IPR036721">
    <property type="entry name" value="RCK_C_sf"/>
</dbReference>
<dbReference type="InterPro" id="IPR050721">
    <property type="entry name" value="Trk_Ktr_HKT_K-transport"/>
</dbReference>
<dbReference type="PANTHER" id="PTHR43833">
    <property type="entry name" value="POTASSIUM CHANNEL PROTEIN 2-RELATED-RELATED"/>
    <property type="match status" value="1"/>
</dbReference>
<dbReference type="PROSITE" id="PS51202">
    <property type="entry name" value="RCK_C"/>
    <property type="match status" value="1"/>
</dbReference>
<dbReference type="Pfam" id="PF02254">
    <property type="entry name" value="TrkA_N"/>
    <property type="match status" value="1"/>
</dbReference>
<name>A0A9D6V338_9BACT</name>
<sequence length="225" mass="24541">MKSGSKLICVVGLGQFGSELSRELAKDCEVLAIDNSEERVQAIAEHVHRALIIDARDFASLSSVVSADFDEAIVSLGESLEASILCTLHLKRIGVKTIRAKAISEDHATILRSVGATESIFPERETARRIAAQIINPNLLDFIPLAEDFRVMDVAPPDAFYGHTLIQLNIRERFGVFAIAIKELVPPRFVFLPGPDFVIKPSDILVLIGRDADLARLAEAAASEL</sequence>
<evidence type="ECO:0000259" key="1">
    <source>
        <dbReference type="PROSITE" id="PS51201"/>
    </source>
</evidence>
<evidence type="ECO:0000313" key="4">
    <source>
        <dbReference type="Proteomes" id="UP000807825"/>
    </source>
</evidence>
<dbReference type="InterPro" id="IPR036291">
    <property type="entry name" value="NAD(P)-bd_dom_sf"/>
</dbReference>
<evidence type="ECO:0000313" key="3">
    <source>
        <dbReference type="EMBL" id="MBI5249894.1"/>
    </source>
</evidence>
<feature type="domain" description="RCK N-terminal" evidence="1">
    <location>
        <begin position="5"/>
        <end position="121"/>
    </location>
</feature>
<gene>
    <name evidence="3" type="ORF">HY912_10405</name>
</gene>
<dbReference type="PANTHER" id="PTHR43833:SF7">
    <property type="entry name" value="KTR SYSTEM POTASSIUM UPTAKE PROTEIN C"/>
    <property type="match status" value="1"/>
</dbReference>
<accession>A0A9D6V338</accession>
<dbReference type="Gene3D" id="3.40.50.720">
    <property type="entry name" value="NAD(P)-binding Rossmann-like Domain"/>
    <property type="match status" value="1"/>
</dbReference>
<evidence type="ECO:0000259" key="2">
    <source>
        <dbReference type="PROSITE" id="PS51202"/>
    </source>
</evidence>
<dbReference type="GO" id="GO:0006813">
    <property type="term" value="P:potassium ion transport"/>
    <property type="evidence" value="ECO:0007669"/>
    <property type="project" value="InterPro"/>
</dbReference>
<proteinExistence type="predicted"/>
<dbReference type="SUPFAM" id="SSF116726">
    <property type="entry name" value="TrkA C-terminal domain-like"/>
    <property type="match status" value="1"/>
</dbReference>
<dbReference type="PROSITE" id="PS51201">
    <property type="entry name" value="RCK_N"/>
    <property type="match status" value="1"/>
</dbReference>